<dbReference type="RefSeq" id="WP_069954075.1">
    <property type="nucleotide sequence ID" value="NZ_CP012886.2"/>
</dbReference>
<reference evidence="1 2" key="2">
    <citation type="submission" date="2023-06" db="EMBL/GenBank/DDBJ databases">
        <title>Itaconate inhibition of nontuberculous mycobacteria.</title>
        <authorList>
            <person name="Breen P."/>
            <person name="Zimbric M."/>
            <person name="Caverly L."/>
        </authorList>
    </citation>
    <scope>NUCLEOTIDE SEQUENCE [LARGE SCALE GENOMIC DNA]</scope>
    <source>
        <strain evidence="1 2">FLAC1071</strain>
    </source>
</reference>
<proteinExistence type="predicted"/>
<organism evidence="1 2">
    <name type="scientific">Mycobacterium intracellulare subsp. chimaera</name>
    <dbReference type="NCBI Taxonomy" id="222805"/>
    <lineage>
        <taxon>Bacteria</taxon>
        <taxon>Bacillati</taxon>
        <taxon>Actinomycetota</taxon>
        <taxon>Actinomycetes</taxon>
        <taxon>Mycobacteriales</taxon>
        <taxon>Mycobacteriaceae</taxon>
        <taxon>Mycobacterium</taxon>
        <taxon>Mycobacterium avium complex (MAC)</taxon>
    </lineage>
</organism>
<evidence type="ECO:0008006" key="3">
    <source>
        <dbReference type="Google" id="ProtNLM"/>
    </source>
</evidence>
<comment type="caution">
    <text evidence="1">The sequence shown here is derived from an EMBL/GenBank/DDBJ whole genome shotgun (WGS) entry which is preliminary data.</text>
</comment>
<accession>A0ABT7P368</accession>
<sequence>MEHFLSTGQAAEYLEITVDTLNSRIRAGNFPKPDALIGNRYQGWRQTTIERVRQLQRNQVRHLDIDTTQLVKSINTIRQVAEQTRAAAILATKHLATTGGIDPAAELLLTAARLENLLRATLCENRLGAALSGCKLGQSPKHVSQLQIEPLDIVDPFTDVEAASATLAECAGILEQVSRDLAVAVAGNPGERASSAVLATAANIRAYCNSIQGCQ</sequence>
<protein>
    <recommendedName>
        <fullName evidence="3">Helix-turn-helix domain-containing protein</fullName>
    </recommendedName>
</protein>
<dbReference type="EMBL" id="JASZZX010000016">
    <property type="protein sequence ID" value="MDM3927736.1"/>
    <property type="molecule type" value="Genomic_DNA"/>
</dbReference>
<keyword evidence="2" id="KW-1185">Reference proteome</keyword>
<evidence type="ECO:0000313" key="2">
    <source>
        <dbReference type="Proteomes" id="UP001529272"/>
    </source>
</evidence>
<name>A0ABT7P368_MYCIT</name>
<dbReference type="Proteomes" id="UP001529272">
    <property type="component" value="Unassembled WGS sequence"/>
</dbReference>
<gene>
    <name evidence="1" type="ORF">QRB35_17130</name>
</gene>
<evidence type="ECO:0000313" key="1">
    <source>
        <dbReference type="EMBL" id="MDM3927736.1"/>
    </source>
</evidence>
<reference evidence="2" key="1">
    <citation type="submission" date="2023-06" db="EMBL/GenBank/DDBJ databases">
        <title>Itaconate inhibition of nontuberculous mycobacteria.</title>
        <authorList>
            <person name="Spilker T."/>
        </authorList>
    </citation>
    <scope>NUCLEOTIDE SEQUENCE [LARGE SCALE GENOMIC DNA]</scope>
    <source>
        <strain evidence="2">FLAC1071</strain>
    </source>
</reference>